<accession>A0A6L9S9A1</accession>
<feature type="region of interest" description="Disordered" evidence="1">
    <location>
        <begin position="209"/>
        <end position="230"/>
    </location>
</feature>
<gene>
    <name evidence="2" type="ORF">G1H10_13990</name>
</gene>
<organism evidence="2 3">
    <name type="scientific">Phytoactinopolyspora halotolerans</name>
    <dbReference type="NCBI Taxonomy" id="1981512"/>
    <lineage>
        <taxon>Bacteria</taxon>
        <taxon>Bacillati</taxon>
        <taxon>Actinomycetota</taxon>
        <taxon>Actinomycetes</taxon>
        <taxon>Jiangellales</taxon>
        <taxon>Jiangellaceae</taxon>
        <taxon>Phytoactinopolyspora</taxon>
    </lineage>
</organism>
<evidence type="ECO:0000313" key="3">
    <source>
        <dbReference type="Proteomes" id="UP000475214"/>
    </source>
</evidence>
<proteinExistence type="predicted"/>
<evidence type="ECO:0000313" key="2">
    <source>
        <dbReference type="EMBL" id="NEE01281.1"/>
    </source>
</evidence>
<dbReference type="InterPro" id="IPR021555">
    <property type="entry name" value="DUF3000"/>
</dbReference>
<dbReference type="AlphaFoldDB" id="A0A6L9S9A1"/>
<evidence type="ECO:0000256" key="1">
    <source>
        <dbReference type="SAM" id="MobiDB-lite"/>
    </source>
</evidence>
<dbReference type="Pfam" id="PF11452">
    <property type="entry name" value="DUF3000"/>
    <property type="match status" value="1"/>
</dbReference>
<name>A0A6L9S9A1_9ACTN</name>
<sequence length="272" mass="28731">MNHTGGRSVCSPRQARTRRLSFTSQSWHGGRASLTAGTIGPNLRYVASSSERLQPEAPAAFIRAVETLRSAQFRAEVQLEEPPAPKRLATYTFALSADVIVDDEHDPDPDPVATGRLVLLHEPGGHEAWHGEFRLVTYIRASLEREMGADPLLLAVAWTWLTDALEARSAPYTAASGTVTRVDSEGFGGMAGEPASCEVEIRASWTPVAAGAASGPGPTGPASVTSGSTGSHLDLEPHALAWGDGLITAAGLLPLPAGVVAMPSVRSKQRRR</sequence>
<reference evidence="2 3" key="1">
    <citation type="submission" date="2020-02" db="EMBL/GenBank/DDBJ databases">
        <authorList>
            <person name="Li X.-J."/>
            <person name="Han X.-M."/>
        </authorList>
    </citation>
    <scope>NUCLEOTIDE SEQUENCE [LARGE SCALE GENOMIC DNA]</scope>
    <source>
        <strain evidence="2 3">CCTCC AB 2017055</strain>
    </source>
</reference>
<dbReference type="EMBL" id="JAAGOA010000009">
    <property type="protein sequence ID" value="NEE01281.1"/>
    <property type="molecule type" value="Genomic_DNA"/>
</dbReference>
<dbReference type="Proteomes" id="UP000475214">
    <property type="component" value="Unassembled WGS sequence"/>
</dbReference>
<comment type="caution">
    <text evidence="2">The sequence shown here is derived from an EMBL/GenBank/DDBJ whole genome shotgun (WGS) entry which is preliminary data.</text>
</comment>
<protein>
    <submittedName>
        <fullName evidence="2">DUF3000 domain-containing protein</fullName>
    </submittedName>
</protein>
<keyword evidence="3" id="KW-1185">Reference proteome</keyword>